<evidence type="ECO:0000313" key="4">
    <source>
        <dbReference type="Proteomes" id="UP001493487"/>
    </source>
</evidence>
<organism evidence="3 4">
    <name type="scientific">Cohnella silvisoli</name>
    <dbReference type="NCBI Taxonomy" id="2873699"/>
    <lineage>
        <taxon>Bacteria</taxon>
        <taxon>Bacillati</taxon>
        <taxon>Bacillota</taxon>
        <taxon>Bacilli</taxon>
        <taxon>Bacillales</taxon>
        <taxon>Paenibacillaceae</taxon>
        <taxon>Cohnella</taxon>
    </lineage>
</organism>
<dbReference type="CDD" id="cd02440">
    <property type="entry name" value="AdoMet_MTases"/>
    <property type="match status" value="1"/>
</dbReference>
<evidence type="ECO:0000313" key="3">
    <source>
        <dbReference type="EMBL" id="MEQ4482460.1"/>
    </source>
</evidence>
<feature type="domain" description="Methyltransferase" evidence="2">
    <location>
        <begin position="44"/>
        <end position="141"/>
    </location>
</feature>
<dbReference type="Proteomes" id="UP001493487">
    <property type="component" value="Unassembled WGS sequence"/>
</dbReference>
<sequence length="247" mass="28367">MNNWYEESFGEDYLLVYKHRDMQGAAVEVRKMIAWLELPGQSHVLDLCCGMGRHAMALAEAGFRVTGVDLSPVLLKKARASDPANRIRWIESDMRSLPCDETFIEGFDAVVNLFTSFGYFEEDEEQLKVLKQIRQALKPGGRFIIDYINARYTVDHLVFFSERKVGENAILETRRIQDGFVTKEIIVLGSGRPARRYRERIKLYSLDTLTDLLDEAGLAIDNVHGNYNEALYDDRLSPRMIMVGHRI</sequence>
<gene>
    <name evidence="3" type="ORF">QJS35_08650</name>
</gene>
<dbReference type="Gene3D" id="2.20.25.110">
    <property type="entry name" value="S-adenosyl-L-methionine-dependent methyltransferases"/>
    <property type="match status" value="1"/>
</dbReference>
<comment type="caution">
    <text evidence="3">The sequence shown here is derived from an EMBL/GenBank/DDBJ whole genome shotgun (WGS) entry which is preliminary data.</text>
</comment>
<reference evidence="3 4" key="1">
    <citation type="journal article" date="2023" name="Genome Announc.">
        <title>Pan-Genome Analyses of the Genus Cohnella and Proposal of the Novel Species Cohnella silvisoli sp. nov., Isolated from Forest Soil.</title>
        <authorList>
            <person name="Wang C."/>
            <person name="Mao L."/>
            <person name="Bao G."/>
            <person name="Zhu H."/>
        </authorList>
    </citation>
    <scope>NUCLEOTIDE SEQUENCE [LARGE SCALE GENOMIC DNA]</scope>
    <source>
        <strain evidence="3 4">NL03-T5-1</strain>
    </source>
</reference>
<keyword evidence="3" id="KW-0489">Methyltransferase</keyword>
<dbReference type="InterPro" id="IPR029063">
    <property type="entry name" value="SAM-dependent_MTases_sf"/>
</dbReference>
<evidence type="ECO:0000259" key="2">
    <source>
        <dbReference type="Pfam" id="PF13649"/>
    </source>
</evidence>
<dbReference type="Pfam" id="PF13649">
    <property type="entry name" value="Methyltransf_25"/>
    <property type="match status" value="1"/>
</dbReference>
<dbReference type="RefSeq" id="WP_232187555.1">
    <property type="nucleotide sequence ID" value="NZ_JAIOAP010000013.1"/>
</dbReference>
<dbReference type="GO" id="GO:0032259">
    <property type="term" value="P:methylation"/>
    <property type="evidence" value="ECO:0007669"/>
    <property type="project" value="UniProtKB-KW"/>
</dbReference>
<evidence type="ECO:0000256" key="1">
    <source>
        <dbReference type="ARBA" id="ARBA00022679"/>
    </source>
</evidence>
<dbReference type="InterPro" id="IPR041698">
    <property type="entry name" value="Methyltransf_25"/>
</dbReference>
<accession>A0ABV1KQU1</accession>
<dbReference type="GO" id="GO:0008168">
    <property type="term" value="F:methyltransferase activity"/>
    <property type="evidence" value="ECO:0007669"/>
    <property type="project" value="UniProtKB-KW"/>
</dbReference>
<proteinExistence type="predicted"/>
<dbReference type="SUPFAM" id="SSF53335">
    <property type="entry name" value="S-adenosyl-L-methionine-dependent methyltransferases"/>
    <property type="match status" value="1"/>
</dbReference>
<dbReference type="EMBL" id="JASKHM010000004">
    <property type="protein sequence ID" value="MEQ4482460.1"/>
    <property type="molecule type" value="Genomic_DNA"/>
</dbReference>
<protein>
    <submittedName>
        <fullName evidence="3">Methyltransferase domain-containing protein</fullName>
    </submittedName>
</protein>
<name>A0ABV1KQU1_9BACL</name>
<dbReference type="PANTHER" id="PTHR43861">
    <property type="entry name" value="TRANS-ACONITATE 2-METHYLTRANSFERASE-RELATED"/>
    <property type="match status" value="1"/>
</dbReference>
<keyword evidence="4" id="KW-1185">Reference proteome</keyword>
<dbReference type="Gene3D" id="3.40.50.150">
    <property type="entry name" value="Vaccinia Virus protein VP39"/>
    <property type="match status" value="1"/>
</dbReference>
<keyword evidence="1" id="KW-0808">Transferase</keyword>